<dbReference type="SUPFAM" id="SSF161098">
    <property type="entry name" value="MetI-like"/>
    <property type="match status" value="1"/>
</dbReference>
<dbReference type="PROSITE" id="PS50928">
    <property type="entry name" value="ABC_TM1"/>
    <property type="match status" value="1"/>
</dbReference>
<evidence type="ECO:0000256" key="1">
    <source>
        <dbReference type="ARBA" id="ARBA00004651"/>
    </source>
</evidence>
<dbReference type="GO" id="GO:0055085">
    <property type="term" value="P:transmembrane transport"/>
    <property type="evidence" value="ECO:0007669"/>
    <property type="project" value="InterPro"/>
</dbReference>
<dbReference type="Proteomes" id="UP000003751">
    <property type="component" value="Unassembled WGS sequence"/>
</dbReference>
<reference evidence="12" key="2">
    <citation type="submission" date="2016-11" db="EMBL/GenBank/DDBJ databases">
        <authorList>
            <person name="Varghese N."/>
            <person name="Submissions S."/>
        </authorList>
    </citation>
    <scope>NUCLEOTIDE SEQUENCE [LARGE SCALE GENOMIC DNA]</scope>
    <source>
        <strain evidence="12">DX253</strain>
    </source>
</reference>
<organism evidence="9 11">
    <name type="scientific">Haladaptatus paucihalophilus DX253</name>
    <dbReference type="NCBI Taxonomy" id="797209"/>
    <lineage>
        <taxon>Archaea</taxon>
        <taxon>Methanobacteriati</taxon>
        <taxon>Methanobacteriota</taxon>
        <taxon>Stenosarchaea group</taxon>
        <taxon>Halobacteria</taxon>
        <taxon>Halobacteriales</taxon>
        <taxon>Haladaptataceae</taxon>
        <taxon>Haladaptatus</taxon>
    </lineage>
</organism>
<dbReference type="OrthoDB" id="18784at2157"/>
<evidence type="ECO:0000256" key="2">
    <source>
        <dbReference type="ARBA" id="ARBA00022448"/>
    </source>
</evidence>
<reference evidence="9 11" key="1">
    <citation type="journal article" date="2014" name="ISME J.">
        <title>Trehalose/2-sulfotrehalose biosynthesis and glycine-betaine uptake are widely spread mechanisms for osmoadaptation in the Halobacteriales.</title>
        <authorList>
            <person name="Youssef N.H."/>
            <person name="Savage-Ashlock K.N."/>
            <person name="McCully A.L."/>
            <person name="Luedtke B."/>
            <person name="Shaw E.I."/>
            <person name="Hoff W.D."/>
            <person name="Elshahed M.S."/>
        </authorList>
    </citation>
    <scope>NUCLEOTIDE SEQUENCE [LARGE SCALE GENOMIC DNA]</scope>
    <source>
        <strain evidence="9 11">DX253</strain>
    </source>
</reference>
<evidence type="ECO:0000256" key="5">
    <source>
        <dbReference type="ARBA" id="ARBA00022989"/>
    </source>
</evidence>
<dbReference type="InterPro" id="IPR035906">
    <property type="entry name" value="MetI-like_sf"/>
</dbReference>
<protein>
    <submittedName>
        <fullName evidence="10">Carbohydrate ABC transporter membrane protein 2, CUT1 family</fullName>
    </submittedName>
    <submittedName>
        <fullName evidence="9">sn-glycerol-3-phosphate transport system permease</fullName>
    </submittedName>
</protein>
<evidence type="ECO:0000313" key="11">
    <source>
        <dbReference type="Proteomes" id="UP000003751"/>
    </source>
</evidence>
<feature type="transmembrane region" description="Helical" evidence="7">
    <location>
        <begin position="153"/>
        <end position="174"/>
    </location>
</feature>
<keyword evidence="4 7" id="KW-0812">Transmembrane</keyword>
<dbReference type="CDD" id="cd06261">
    <property type="entry name" value="TM_PBP2"/>
    <property type="match status" value="1"/>
</dbReference>
<feature type="transmembrane region" description="Helical" evidence="7">
    <location>
        <begin position="256"/>
        <end position="277"/>
    </location>
</feature>
<keyword evidence="2 7" id="KW-0813">Transport</keyword>
<comment type="subcellular location">
    <subcellularLocation>
        <location evidence="1 7">Cell membrane</location>
        <topology evidence="1 7">Multi-pass membrane protein</topology>
    </subcellularLocation>
</comment>
<gene>
    <name evidence="10" type="ORF">SAMN05444342_2133</name>
    <name evidence="9" type="ORF">ZOD2009_18784</name>
</gene>
<accession>E7QY67</accession>
<keyword evidence="12" id="KW-1185">Reference proteome</keyword>
<feature type="transmembrane region" description="Helical" evidence="7">
    <location>
        <begin position="89"/>
        <end position="113"/>
    </location>
</feature>
<evidence type="ECO:0000313" key="10">
    <source>
        <dbReference type="EMBL" id="SHK77293.1"/>
    </source>
</evidence>
<evidence type="ECO:0000259" key="8">
    <source>
        <dbReference type="PROSITE" id="PS50928"/>
    </source>
</evidence>
<proteinExistence type="inferred from homology"/>
<reference evidence="10" key="3">
    <citation type="submission" date="2016-11" db="EMBL/GenBank/DDBJ databases">
        <authorList>
            <person name="Jaros S."/>
            <person name="Januszkiewicz K."/>
            <person name="Wedrychowicz H."/>
        </authorList>
    </citation>
    <scope>NUCLEOTIDE SEQUENCE [LARGE SCALE GENOMIC DNA]</scope>
    <source>
        <strain evidence="10">DX253</strain>
    </source>
</reference>
<dbReference type="STRING" id="797209.GCA_000376445_02864"/>
<dbReference type="EMBL" id="FRAN01000003">
    <property type="protein sequence ID" value="SHK77293.1"/>
    <property type="molecule type" value="Genomic_DNA"/>
</dbReference>
<dbReference type="Proteomes" id="UP000184203">
    <property type="component" value="Unassembled WGS sequence"/>
</dbReference>
<keyword evidence="6 7" id="KW-0472">Membrane</keyword>
<dbReference type="PANTHER" id="PTHR43744:SF8">
    <property type="entry name" value="SN-GLYCEROL-3-PHOSPHATE TRANSPORT SYSTEM PERMEASE PROTEIN UGPE"/>
    <property type="match status" value="1"/>
</dbReference>
<dbReference type="PANTHER" id="PTHR43744">
    <property type="entry name" value="ABC TRANSPORTER PERMEASE PROTEIN MG189-RELATED-RELATED"/>
    <property type="match status" value="1"/>
</dbReference>
<dbReference type="Gene3D" id="1.10.3720.10">
    <property type="entry name" value="MetI-like"/>
    <property type="match status" value="1"/>
</dbReference>
<dbReference type="InterPro" id="IPR000515">
    <property type="entry name" value="MetI-like"/>
</dbReference>
<feature type="transmembrane region" description="Helical" evidence="7">
    <location>
        <begin position="195"/>
        <end position="220"/>
    </location>
</feature>
<evidence type="ECO:0000256" key="4">
    <source>
        <dbReference type="ARBA" id="ARBA00022692"/>
    </source>
</evidence>
<name>E7QY67_HALPU</name>
<evidence type="ECO:0000256" key="3">
    <source>
        <dbReference type="ARBA" id="ARBA00022475"/>
    </source>
</evidence>
<evidence type="ECO:0000313" key="9">
    <source>
        <dbReference type="EMBL" id="EFW90533.1"/>
    </source>
</evidence>
<dbReference type="Pfam" id="PF00528">
    <property type="entry name" value="BPD_transp_1"/>
    <property type="match status" value="1"/>
</dbReference>
<comment type="similarity">
    <text evidence="7">Belongs to the binding-protein-dependent transport system permease family.</text>
</comment>
<dbReference type="RefSeq" id="WP_007982441.1">
    <property type="nucleotide sequence ID" value="NZ_AEMG01000025.1"/>
</dbReference>
<dbReference type="EMBL" id="AEMG01000025">
    <property type="protein sequence ID" value="EFW90533.1"/>
    <property type="molecule type" value="Genomic_DNA"/>
</dbReference>
<dbReference type="eggNOG" id="arCOG00159">
    <property type="taxonomic scope" value="Archaea"/>
</dbReference>
<dbReference type="GO" id="GO:0005886">
    <property type="term" value="C:plasma membrane"/>
    <property type="evidence" value="ECO:0007669"/>
    <property type="project" value="UniProtKB-SubCell"/>
</dbReference>
<keyword evidence="5 7" id="KW-1133">Transmembrane helix</keyword>
<dbReference type="AlphaFoldDB" id="E7QY67"/>
<sequence length="290" mass="32011">MSTESFPAADRVRRGSWRDVLPDNLFVHVALVGSTFVMALPLLLALLMSTQTTTQIYQTTNLAPGGQAAHNYVAAMTEYGMGRYLLNSLAMSLVIVVGKVTISLFAALAIVYYRFRFKRLVFMFILFTLMLPVPVRILSLFQFVASIGWSDSLLALTAPYLASATTVFLLRQHFRSIPDSLVETARLDGIGPLTFLFRVLVPMSKGMIAGVAVIEFIYAWNQYLWPLTIMSTQRKQVAQVGVKLLQSASAAGQTQWGLIMAGAVIALVPPLLVLLVLHRPLLQTFGLQQK</sequence>
<feature type="transmembrane region" description="Helical" evidence="7">
    <location>
        <begin position="120"/>
        <end position="141"/>
    </location>
</feature>
<keyword evidence="3" id="KW-1003">Cell membrane</keyword>
<dbReference type="PATRIC" id="fig|797209.4.peg.3683"/>
<feature type="domain" description="ABC transmembrane type-1" evidence="8">
    <location>
        <begin position="85"/>
        <end position="277"/>
    </location>
</feature>
<evidence type="ECO:0000256" key="7">
    <source>
        <dbReference type="RuleBase" id="RU363032"/>
    </source>
</evidence>
<feature type="transmembrane region" description="Helical" evidence="7">
    <location>
        <begin position="25"/>
        <end position="48"/>
    </location>
</feature>
<evidence type="ECO:0000313" key="12">
    <source>
        <dbReference type="Proteomes" id="UP000184203"/>
    </source>
</evidence>
<evidence type="ECO:0000256" key="6">
    <source>
        <dbReference type="ARBA" id="ARBA00023136"/>
    </source>
</evidence>